<keyword evidence="2" id="KW-1133">Transmembrane helix</keyword>
<accession>A0A2H1L3C7</accession>
<dbReference type="EMBL" id="FXZM01000003">
    <property type="protein sequence ID" value="SMY11225.1"/>
    <property type="molecule type" value="Genomic_DNA"/>
</dbReference>
<evidence type="ECO:0000313" key="3">
    <source>
        <dbReference type="EMBL" id="SMY11225.1"/>
    </source>
</evidence>
<feature type="transmembrane region" description="Helical" evidence="2">
    <location>
        <begin position="178"/>
        <end position="200"/>
    </location>
</feature>
<feature type="region of interest" description="Disordered" evidence="1">
    <location>
        <begin position="1"/>
        <end position="43"/>
    </location>
</feature>
<dbReference type="AlphaFoldDB" id="A0A2H1L3C7"/>
<feature type="transmembrane region" description="Helical" evidence="2">
    <location>
        <begin position="207"/>
        <end position="229"/>
    </location>
</feature>
<gene>
    <name evidence="3" type="ORF">BJEO58_00808</name>
</gene>
<keyword evidence="4" id="KW-1185">Reference proteome</keyword>
<keyword evidence="2" id="KW-0812">Transmembrane</keyword>
<protein>
    <submittedName>
        <fullName evidence="3">Uncharacterized protein</fullName>
    </submittedName>
</protein>
<evidence type="ECO:0000313" key="4">
    <source>
        <dbReference type="Proteomes" id="UP000234462"/>
    </source>
</evidence>
<reference evidence="4" key="1">
    <citation type="submission" date="2017-03" db="EMBL/GenBank/DDBJ databases">
        <authorList>
            <person name="Monnet C."/>
        </authorList>
    </citation>
    <scope>NUCLEOTIDE SEQUENCE [LARGE SCALE GENOMIC DNA]</scope>
    <source>
        <strain evidence="4">SJ5-8</strain>
    </source>
</reference>
<feature type="transmembrane region" description="Helical" evidence="2">
    <location>
        <begin position="101"/>
        <end position="118"/>
    </location>
</feature>
<feature type="transmembrane region" description="Helical" evidence="2">
    <location>
        <begin position="249"/>
        <end position="269"/>
    </location>
</feature>
<sequence>MTTASRTTTSTATGGTTVTTTGDAPRAADPIRARAADPPTGRTASTGSRILNVVRLQFVNRYTFLWIPLIIIVSAVILSLAIYWMIGSDSPMYGGGGQAPLWYYLVAGIQAMSLTFPFSQAMSLTRREFFLGTVLAAAISAVVLAAFYVLLGLLEQATSGYGINGYIVYLPWVWESGWVGTAAVVAALTMFFFLTGFWFATIYRRAGTIAVTLATVGLAVVLLAAIFVITRMEAWMSVLEFFTTLGPLGLAGILGGLAVVVGTASWVTLRRSMH</sequence>
<dbReference type="Proteomes" id="UP000234462">
    <property type="component" value="Unassembled WGS sequence"/>
</dbReference>
<organism evidence="3 4">
    <name type="scientific">Brevibacterium jeotgali</name>
    <dbReference type="NCBI Taxonomy" id="1262550"/>
    <lineage>
        <taxon>Bacteria</taxon>
        <taxon>Bacillati</taxon>
        <taxon>Actinomycetota</taxon>
        <taxon>Actinomycetes</taxon>
        <taxon>Micrococcales</taxon>
        <taxon>Brevibacteriaceae</taxon>
        <taxon>Brevibacterium</taxon>
    </lineage>
</organism>
<evidence type="ECO:0000256" key="1">
    <source>
        <dbReference type="SAM" id="MobiDB-lite"/>
    </source>
</evidence>
<name>A0A2H1L3C7_9MICO</name>
<evidence type="ECO:0000256" key="2">
    <source>
        <dbReference type="SAM" id="Phobius"/>
    </source>
</evidence>
<feature type="transmembrane region" description="Helical" evidence="2">
    <location>
        <begin position="130"/>
        <end position="151"/>
    </location>
</feature>
<keyword evidence="2" id="KW-0472">Membrane</keyword>
<feature type="compositionally biased region" description="Low complexity" evidence="1">
    <location>
        <begin position="1"/>
        <end position="28"/>
    </location>
</feature>
<proteinExistence type="predicted"/>
<feature type="transmembrane region" description="Helical" evidence="2">
    <location>
        <begin position="64"/>
        <end position="86"/>
    </location>
</feature>